<evidence type="ECO:0000256" key="1">
    <source>
        <dbReference type="SAM" id="SignalP"/>
    </source>
</evidence>
<feature type="chain" id="PRO_5026212185" evidence="1">
    <location>
        <begin position="19"/>
        <end position="155"/>
    </location>
</feature>
<protein>
    <submittedName>
        <fullName evidence="2">Uncharacterized protein</fullName>
    </submittedName>
</protein>
<dbReference type="AlphaFoldDB" id="A0A5U2F446"/>
<gene>
    <name evidence="2" type="ORF">HX37_16730</name>
</gene>
<keyword evidence="1" id="KW-0732">Signal</keyword>
<comment type="caution">
    <text evidence="2">The sequence shown here is derived from an EMBL/GenBank/DDBJ whole genome shotgun (WGS) entry which is preliminary data.</text>
</comment>
<dbReference type="EMBL" id="AAGKHU010000060">
    <property type="protein sequence ID" value="EBP0012427.1"/>
    <property type="molecule type" value="Genomic_DNA"/>
</dbReference>
<reference evidence="2" key="1">
    <citation type="submission" date="2018-07" db="EMBL/GenBank/DDBJ databases">
        <authorList>
            <consortium name="GenomeTrakr network: Whole genome sequencing for foodborne pathogen traceback"/>
        </authorList>
    </citation>
    <scope>NUCLEOTIDE SEQUENCE</scope>
    <source>
        <strain evidence="2">CFSAN018538</strain>
    </source>
</reference>
<accession>A0A5U2F446</accession>
<proteinExistence type="predicted"/>
<sequence length="155" mass="18107">MNKYLIAALMVFSSSAMAKIGYVDEYQKQIDLKVNALTEKYKKQCEGKRNSTMCKFDALNKASFEYEDEYRGEDKYNRDHYDNLTKDQAAAKLHELIKLYDVVSKDERNPEIWPGKLNTLTINSEINYIIKKYWPTRIDTCGKICAELLLRQIGK</sequence>
<name>A0A5U2F446_SALER</name>
<feature type="signal peptide" evidence="1">
    <location>
        <begin position="1"/>
        <end position="18"/>
    </location>
</feature>
<evidence type="ECO:0000313" key="2">
    <source>
        <dbReference type="EMBL" id="EBP0012427.1"/>
    </source>
</evidence>
<organism evidence="2">
    <name type="scientific">Salmonella enterica</name>
    <name type="common">Salmonella choleraesuis</name>
    <dbReference type="NCBI Taxonomy" id="28901"/>
    <lineage>
        <taxon>Bacteria</taxon>
        <taxon>Pseudomonadati</taxon>
        <taxon>Pseudomonadota</taxon>
        <taxon>Gammaproteobacteria</taxon>
        <taxon>Enterobacterales</taxon>
        <taxon>Enterobacteriaceae</taxon>
        <taxon>Salmonella</taxon>
    </lineage>
</organism>